<keyword evidence="3" id="KW-1185">Reference proteome</keyword>
<feature type="compositionally biased region" description="Basic and acidic residues" evidence="1">
    <location>
        <begin position="53"/>
        <end position="73"/>
    </location>
</feature>
<feature type="compositionally biased region" description="Basic and acidic residues" evidence="1">
    <location>
        <begin position="32"/>
        <end position="41"/>
    </location>
</feature>
<dbReference type="Proteomes" id="UP001054945">
    <property type="component" value="Unassembled WGS sequence"/>
</dbReference>
<dbReference type="EMBL" id="BPLR01008166">
    <property type="protein sequence ID" value="GIY22569.1"/>
    <property type="molecule type" value="Genomic_DNA"/>
</dbReference>
<protein>
    <submittedName>
        <fullName evidence="2">Uncharacterized protein</fullName>
    </submittedName>
</protein>
<reference evidence="2 3" key="1">
    <citation type="submission" date="2021-06" db="EMBL/GenBank/DDBJ databases">
        <title>Caerostris extrusa draft genome.</title>
        <authorList>
            <person name="Kono N."/>
            <person name="Arakawa K."/>
        </authorList>
    </citation>
    <scope>NUCLEOTIDE SEQUENCE [LARGE SCALE GENOMIC DNA]</scope>
</reference>
<proteinExistence type="predicted"/>
<accession>A0AAV4RPG8</accession>
<evidence type="ECO:0000313" key="3">
    <source>
        <dbReference type="Proteomes" id="UP001054945"/>
    </source>
</evidence>
<dbReference type="AlphaFoldDB" id="A0AAV4RPG8"/>
<comment type="caution">
    <text evidence="2">The sequence shown here is derived from an EMBL/GenBank/DDBJ whole genome shotgun (WGS) entry which is preliminary data.</text>
</comment>
<feature type="region of interest" description="Disordered" evidence="1">
    <location>
        <begin position="16"/>
        <end position="75"/>
    </location>
</feature>
<sequence length="102" mass="11666">MQCVCLQTTFHRIRKPSFPSCPSNTPQGSGSRRKEGREGHPQRTLLPHPLLHPLREVRESSETTDKGDNKEVGQHPCVNYKTYSLSNEFQSNTFNFSNTLKH</sequence>
<evidence type="ECO:0000313" key="2">
    <source>
        <dbReference type="EMBL" id="GIY22569.1"/>
    </source>
</evidence>
<name>A0AAV4RPG8_CAEEX</name>
<evidence type="ECO:0000256" key="1">
    <source>
        <dbReference type="SAM" id="MobiDB-lite"/>
    </source>
</evidence>
<gene>
    <name evidence="2" type="ORF">CEXT_172441</name>
</gene>
<organism evidence="2 3">
    <name type="scientific">Caerostris extrusa</name>
    <name type="common">Bark spider</name>
    <name type="synonym">Caerostris bankana</name>
    <dbReference type="NCBI Taxonomy" id="172846"/>
    <lineage>
        <taxon>Eukaryota</taxon>
        <taxon>Metazoa</taxon>
        <taxon>Ecdysozoa</taxon>
        <taxon>Arthropoda</taxon>
        <taxon>Chelicerata</taxon>
        <taxon>Arachnida</taxon>
        <taxon>Araneae</taxon>
        <taxon>Araneomorphae</taxon>
        <taxon>Entelegynae</taxon>
        <taxon>Araneoidea</taxon>
        <taxon>Araneidae</taxon>
        <taxon>Caerostris</taxon>
    </lineage>
</organism>